<dbReference type="InterPro" id="IPR032466">
    <property type="entry name" value="Metal_Hydrolase"/>
</dbReference>
<dbReference type="PROSITE" id="PS00141">
    <property type="entry name" value="ASP_PROTEASE"/>
    <property type="match status" value="1"/>
</dbReference>
<name>A0A2V1HV51_9MICO</name>
<dbReference type="EMBL" id="QEOP01000002">
    <property type="protein sequence ID" value="PVZ93984.1"/>
    <property type="molecule type" value="Genomic_DNA"/>
</dbReference>
<dbReference type="InterPro" id="IPR013108">
    <property type="entry name" value="Amidohydro_3"/>
</dbReference>
<dbReference type="InterPro" id="IPR001969">
    <property type="entry name" value="Aspartic_peptidase_AS"/>
</dbReference>
<accession>A0A2V1HV51</accession>
<dbReference type="InterPro" id="IPR011059">
    <property type="entry name" value="Metal-dep_hydrolase_composite"/>
</dbReference>
<dbReference type="Gene3D" id="3.10.310.70">
    <property type="match status" value="1"/>
</dbReference>
<sequence>MTERLLLREARLLGVDAPFDVLVERGAITRIDPVGQASADELVGDGEVVVLDGRWVIPGLWDEHVHVAQWALASRRLDVSAASSAGETAQIVRASAAAGGGALIIGYGFRDGLWPDLPTTRLLDDSAPGTPVVLVSGDLHCIWLNTLAAERFGAAIDGSGLLRENAAFAVTRMLDDLPVDLVDQWVNEAGGAAAARGVTGIVDLEMDWNATSWARRRASGFDTQRIEFGVYPQHLERAVADRLSTGTRIDELVSVGRLKVLIDGSLNTRTAFCLDPYPGSNDTGMLTIPTDRLDQLIHDGAAAGFEPAIHAIGDRAVGIALDAFERAGIRGRMEHAQLISDADLARFAELGVVASVQPAHLLDDRDVAEHHWEGRTQRAFPLRGLLDSGATVVLGSDAPVSPLDPWVTIAAAVHRTGDERESWHAEQRITTAEAIAASTRAGAAPTVGSPADLAILDADPLTATREGLSAMPVSATLLGGGFTHRAI</sequence>
<evidence type="ECO:0000313" key="2">
    <source>
        <dbReference type="EMBL" id="PVZ93984.1"/>
    </source>
</evidence>
<reference evidence="2 3" key="1">
    <citation type="submission" date="2018-05" db="EMBL/GenBank/DDBJ databases">
        <title>Amnibacterium sp. M8JJ-5, whole genome shotgun sequence.</title>
        <authorList>
            <person name="Tuo L."/>
        </authorList>
    </citation>
    <scope>NUCLEOTIDE SEQUENCE [LARGE SCALE GENOMIC DNA]</scope>
    <source>
        <strain evidence="2 3">M8JJ-5</strain>
    </source>
</reference>
<dbReference type="GO" id="GO:0006508">
    <property type="term" value="P:proteolysis"/>
    <property type="evidence" value="ECO:0007669"/>
    <property type="project" value="InterPro"/>
</dbReference>
<dbReference type="GO" id="GO:0016810">
    <property type="term" value="F:hydrolase activity, acting on carbon-nitrogen (but not peptide) bonds"/>
    <property type="evidence" value="ECO:0007669"/>
    <property type="project" value="InterPro"/>
</dbReference>
<gene>
    <name evidence="2" type="ORF">DDQ50_09500</name>
</gene>
<dbReference type="PANTHER" id="PTHR22642">
    <property type="entry name" value="IMIDAZOLONEPROPIONASE"/>
    <property type="match status" value="1"/>
</dbReference>
<protein>
    <submittedName>
        <fullName evidence="2">Amidohydrolase</fullName>
    </submittedName>
</protein>
<feature type="domain" description="Amidohydrolase 3" evidence="1">
    <location>
        <begin position="48"/>
        <end position="480"/>
    </location>
</feature>
<dbReference type="PANTHER" id="PTHR22642:SF2">
    <property type="entry name" value="PROTEIN LONG AFTER FAR-RED 3"/>
    <property type="match status" value="1"/>
</dbReference>
<dbReference type="AlphaFoldDB" id="A0A2V1HV51"/>
<dbReference type="OrthoDB" id="3238066at2"/>
<dbReference type="Gene3D" id="2.30.40.10">
    <property type="entry name" value="Urease, subunit C, domain 1"/>
    <property type="match status" value="1"/>
</dbReference>
<dbReference type="Gene3D" id="3.20.20.140">
    <property type="entry name" value="Metal-dependent hydrolases"/>
    <property type="match status" value="1"/>
</dbReference>
<organism evidence="2 3">
    <name type="scientific">Amnibacterium flavum</name>
    <dbReference type="NCBI Taxonomy" id="2173173"/>
    <lineage>
        <taxon>Bacteria</taxon>
        <taxon>Bacillati</taxon>
        <taxon>Actinomycetota</taxon>
        <taxon>Actinomycetes</taxon>
        <taxon>Micrococcales</taxon>
        <taxon>Microbacteriaceae</taxon>
        <taxon>Amnibacterium</taxon>
    </lineage>
</organism>
<dbReference type="Pfam" id="PF07969">
    <property type="entry name" value="Amidohydro_3"/>
    <property type="match status" value="1"/>
</dbReference>
<evidence type="ECO:0000313" key="3">
    <source>
        <dbReference type="Proteomes" id="UP000244893"/>
    </source>
</evidence>
<keyword evidence="2" id="KW-0378">Hydrolase</keyword>
<evidence type="ECO:0000259" key="1">
    <source>
        <dbReference type="Pfam" id="PF07969"/>
    </source>
</evidence>
<keyword evidence="3" id="KW-1185">Reference proteome</keyword>
<dbReference type="Proteomes" id="UP000244893">
    <property type="component" value="Unassembled WGS sequence"/>
</dbReference>
<dbReference type="SUPFAM" id="SSF51338">
    <property type="entry name" value="Composite domain of metallo-dependent hydrolases"/>
    <property type="match status" value="1"/>
</dbReference>
<comment type="caution">
    <text evidence="2">The sequence shown here is derived from an EMBL/GenBank/DDBJ whole genome shotgun (WGS) entry which is preliminary data.</text>
</comment>
<dbReference type="SUPFAM" id="SSF51556">
    <property type="entry name" value="Metallo-dependent hydrolases"/>
    <property type="match status" value="1"/>
</dbReference>
<proteinExistence type="predicted"/>
<dbReference type="GO" id="GO:0004190">
    <property type="term" value="F:aspartic-type endopeptidase activity"/>
    <property type="evidence" value="ECO:0007669"/>
    <property type="project" value="InterPro"/>
</dbReference>